<name>A0A0N5D7J8_THECL</name>
<dbReference type="OMA" id="AWAEIFN"/>
<evidence type="ECO:0000256" key="10">
    <source>
        <dbReference type="ARBA" id="ARBA00023242"/>
    </source>
</evidence>
<dbReference type="SMART" id="SM00490">
    <property type="entry name" value="HELICc"/>
    <property type="match status" value="1"/>
</dbReference>
<keyword evidence="5 13" id="KW-0378">Hydrolase</keyword>
<evidence type="ECO:0000256" key="14">
    <source>
        <dbReference type="SAM" id="MobiDB-lite"/>
    </source>
</evidence>
<dbReference type="Pfam" id="PF16124">
    <property type="entry name" value="RecQ_Zn_bind"/>
    <property type="match status" value="1"/>
</dbReference>
<evidence type="ECO:0000259" key="15">
    <source>
        <dbReference type="PROSITE" id="PS51192"/>
    </source>
</evidence>
<evidence type="ECO:0000259" key="16">
    <source>
        <dbReference type="PROSITE" id="PS51194"/>
    </source>
</evidence>
<evidence type="ECO:0000256" key="11">
    <source>
        <dbReference type="ARBA" id="ARBA00034617"/>
    </source>
</evidence>
<keyword evidence="10 13" id="KW-0539">Nucleus</keyword>
<comment type="catalytic activity">
    <reaction evidence="11 13">
        <text>Couples ATP hydrolysis with the unwinding of duplex DNA by translocating in the 3'-5' direction.</text>
        <dbReference type="EC" id="5.6.2.4"/>
    </reaction>
</comment>
<dbReference type="GO" id="GO:0043138">
    <property type="term" value="F:3'-5' DNA helicase activity"/>
    <property type="evidence" value="ECO:0007669"/>
    <property type="project" value="UniProtKB-EC"/>
</dbReference>
<gene>
    <name evidence="17" type="ORF">TCLT_LOCUS9037</name>
</gene>
<feature type="region of interest" description="Disordered" evidence="14">
    <location>
        <begin position="761"/>
        <end position="781"/>
    </location>
</feature>
<evidence type="ECO:0000256" key="12">
    <source>
        <dbReference type="ARBA" id="ARBA00049360"/>
    </source>
</evidence>
<keyword evidence="3" id="KW-0479">Metal-binding</keyword>
<evidence type="ECO:0000313" key="17">
    <source>
        <dbReference type="EMBL" id="VDN06637.1"/>
    </source>
</evidence>
<dbReference type="InterPro" id="IPR027417">
    <property type="entry name" value="P-loop_NTPase"/>
</dbReference>
<evidence type="ECO:0000313" key="18">
    <source>
        <dbReference type="Proteomes" id="UP000276776"/>
    </source>
</evidence>
<dbReference type="WBParaSite" id="TCLT_0000904801-mRNA-1">
    <property type="protein sequence ID" value="TCLT_0000904801-mRNA-1"/>
    <property type="gene ID" value="TCLT_0000904801"/>
</dbReference>
<reference evidence="19" key="1">
    <citation type="submission" date="2017-02" db="UniProtKB">
        <authorList>
            <consortium name="WormBaseParasite"/>
        </authorList>
    </citation>
    <scope>IDENTIFICATION</scope>
</reference>
<dbReference type="PANTHER" id="PTHR13710">
    <property type="entry name" value="DNA HELICASE RECQ FAMILY MEMBER"/>
    <property type="match status" value="1"/>
</dbReference>
<evidence type="ECO:0000313" key="19">
    <source>
        <dbReference type="WBParaSite" id="TCLT_0000904801-mRNA-1"/>
    </source>
</evidence>
<keyword evidence="7 13" id="KW-0067">ATP-binding</keyword>
<dbReference type="PROSITE" id="PS51194">
    <property type="entry name" value="HELICASE_CTER"/>
    <property type="match status" value="1"/>
</dbReference>
<dbReference type="GO" id="GO:0005634">
    <property type="term" value="C:nucleus"/>
    <property type="evidence" value="ECO:0007669"/>
    <property type="project" value="UniProtKB-SubCell"/>
</dbReference>
<dbReference type="PANTHER" id="PTHR13710:SF152">
    <property type="entry name" value="ATP-DEPENDENT DNA HELICASE Q5"/>
    <property type="match status" value="1"/>
</dbReference>
<feature type="compositionally biased region" description="Polar residues" evidence="14">
    <location>
        <begin position="770"/>
        <end position="781"/>
    </location>
</feature>
<dbReference type="Gene3D" id="3.40.50.300">
    <property type="entry name" value="P-loop containing nucleotide triphosphate hydrolases"/>
    <property type="match status" value="2"/>
</dbReference>
<dbReference type="GO" id="GO:0016787">
    <property type="term" value="F:hydrolase activity"/>
    <property type="evidence" value="ECO:0007669"/>
    <property type="project" value="UniProtKB-KW"/>
</dbReference>
<sequence length="781" mass="88529">MTSSSKNETVTLDNIKDFEPPQILRNQAESWSFLMHPPLKKNSGSIKKIPGSSKVNADSSASIKLLVKVSAALSHFRFNINSGPRTSRSTFSIDQSEISHTPNITAHTTSKYLTNAEIKERADYLLCSVFGHKKYKTSIQKQAVYTITSKKSDVFISLPTGAGKSLCYQLPALIHQPGVTIVFSPLIALIQDQVLACKARGIKCDSLNSKTHTEDRKRIVEDIKTLKPEIQLLYITPESVATPNIQRMIVNLFKRNLLNYFVVDEAHCVTHWGHDFRPDYLKLGMLRELAPEVCWIALTATANKNAQDDIIKQLKLSNVRIFKASTFRDNLFYDVVMKDLLSSAPERHLALFLMKALGQIKKSHSKTVVPPKQAAAKIDRLKVNLTEDASFLKSKEIHETSTFEGSGIVYCRTREECERMATRLSQEGIPTYAYHAGLGNKLRDDIQDKWMKNVIPVIAATISFGMGIDKSDVRVVVHWTCSQNLAAYYQESGRAGRDGKRSYCRIYYSRNDRQLLSFLVNQDVMKTRAKKIDKKVIDEQVKAVQHGFEKMIEYCEKAQCRHIAFGRYFGDDDLRPCGKSCDFCRNPKECDNMLSQFNAEAWKDISSSRFRKRRNADDEDSFLYEGGRVGVKDTNEYGRVKSAGSEEKQYRTEIVQQEFARHLQVSASSKLMVIEPTAKSVANLTANRRETIRIALFGALLSNLYGSDESDINIEKLSCSIEYEIYRNSKNNFTYQHKSSQKIAEIRKLTKENKRYAISDGVTDEKPETSGFQKVSSLITE</sequence>
<comment type="catalytic activity">
    <reaction evidence="12 13">
        <text>ATP + H2O = ADP + phosphate + H(+)</text>
        <dbReference type="Rhea" id="RHEA:13065"/>
        <dbReference type="ChEBI" id="CHEBI:15377"/>
        <dbReference type="ChEBI" id="CHEBI:15378"/>
        <dbReference type="ChEBI" id="CHEBI:30616"/>
        <dbReference type="ChEBI" id="CHEBI:43474"/>
        <dbReference type="ChEBI" id="CHEBI:456216"/>
    </reaction>
</comment>
<dbReference type="InterPro" id="IPR014001">
    <property type="entry name" value="Helicase_ATP-bd"/>
</dbReference>
<keyword evidence="8" id="KW-0238">DNA-binding</keyword>
<dbReference type="GO" id="GO:0009378">
    <property type="term" value="F:four-way junction helicase activity"/>
    <property type="evidence" value="ECO:0007669"/>
    <property type="project" value="TreeGrafter"/>
</dbReference>
<dbReference type="InterPro" id="IPR011545">
    <property type="entry name" value="DEAD/DEAH_box_helicase_dom"/>
</dbReference>
<dbReference type="EC" id="5.6.2.4" evidence="13"/>
<evidence type="ECO:0000256" key="4">
    <source>
        <dbReference type="ARBA" id="ARBA00022741"/>
    </source>
</evidence>
<dbReference type="NCBIfam" id="TIGR00614">
    <property type="entry name" value="recQ_fam"/>
    <property type="match status" value="1"/>
</dbReference>
<feature type="domain" description="Helicase ATP-binding" evidence="15">
    <location>
        <begin position="145"/>
        <end position="320"/>
    </location>
</feature>
<evidence type="ECO:0000256" key="8">
    <source>
        <dbReference type="ARBA" id="ARBA00023125"/>
    </source>
</evidence>
<evidence type="ECO:0000256" key="13">
    <source>
        <dbReference type="RuleBase" id="RU364117"/>
    </source>
</evidence>
<dbReference type="PROSITE" id="PS51192">
    <property type="entry name" value="HELICASE_ATP_BIND_1"/>
    <property type="match status" value="1"/>
</dbReference>
<dbReference type="EMBL" id="UYYF01004722">
    <property type="protein sequence ID" value="VDN06637.1"/>
    <property type="molecule type" value="Genomic_DNA"/>
</dbReference>
<evidence type="ECO:0000256" key="6">
    <source>
        <dbReference type="ARBA" id="ARBA00022806"/>
    </source>
</evidence>
<dbReference type="GO" id="GO:0005694">
    <property type="term" value="C:chromosome"/>
    <property type="evidence" value="ECO:0007669"/>
    <property type="project" value="TreeGrafter"/>
</dbReference>
<accession>A0A0N5D7J8</accession>
<dbReference type="Proteomes" id="UP000276776">
    <property type="component" value="Unassembled WGS sequence"/>
</dbReference>
<evidence type="ECO:0000256" key="1">
    <source>
        <dbReference type="ARBA" id="ARBA00004123"/>
    </source>
</evidence>
<keyword evidence="9" id="KW-0413">Isomerase</keyword>
<keyword evidence="6 13" id="KW-0347">Helicase</keyword>
<evidence type="ECO:0000256" key="3">
    <source>
        <dbReference type="ARBA" id="ARBA00022723"/>
    </source>
</evidence>
<dbReference type="STRING" id="103827.A0A0N5D7J8"/>
<keyword evidence="18" id="KW-1185">Reference proteome</keyword>
<evidence type="ECO:0000256" key="7">
    <source>
        <dbReference type="ARBA" id="ARBA00022840"/>
    </source>
</evidence>
<feature type="domain" description="Helicase C-terminal" evidence="16">
    <location>
        <begin position="377"/>
        <end position="540"/>
    </location>
</feature>
<dbReference type="GO" id="GO:0005737">
    <property type="term" value="C:cytoplasm"/>
    <property type="evidence" value="ECO:0007669"/>
    <property type="project" value="TreeGrafter"/>
</dbReference>
<dbReference type="SMART" id="SM00487">
    <property type="entry name" value="DEXDc"/>
    <property type="match status" value="1"/>
</dbReference>
<dbReference type="InterPro" id="IPR004589">
    <property type="entry name" value="DNA_helicase_ATP-dep_RecQ"/>
</dbReference>
<dbReference type="Pfam" id="PF00270">
    <property type="entry name" value="DEAD"/>
    <property type="match status" value="1"/>
</dbReference>
<comment type="subcellular location">
    <subcellularLocation>
        <location evidence="1 13">Nucleus</location>
    </subcellularLocation>
</comment>
<dbReference type="AlphaFoldDB" id="A0A0N5D7J8"/>
<comment type="similarity">
    <text evidence="2 13">Belongs to the helicase family. RecQ subfamily.</text>
</comment>
<organism evidence="19">
    <name type="scientific">Thelazia callipaeda</name>
    <name type="common">Oriental eyeworm</name>
    <name type="synonym">Parasitic nematode</name>
    <dbReference type="NCBI Taxonomy" id="103827"/>
    <lineage>
        <taxon>Eukaryota</taxon>
        <taxon>Metazoa</taxon>
        <taxon>Ecdysozoa</taxon>
        <taxon>Nematoda</taxon>
        <taxon>Chromadorea</taxon>
        <taxon>Rhabditida</taxon>
        <taxon>Spirurina</taxon>
        <taxon>Spiruromorpha</taxon>
        <taxon>Thelazioidea</taxon>
        <taxon>Thelaziidae</taxon>
        <taxon>Thelazia</taxon>
    </lineage>
</organism>
<evidence type="ECO:0000256" key="5">
    <source>
        <dbReference type="ARBA" id="ARBA00022801"/>
    </source>
</evidence>
<evidence type="ECO:0000256" key="2">
    <source>
        <dbReference type="ARBA" id="ARBA00005446"/>
    </source>
</evidence>
<protein>
    <recommendedName>
        <fullName evidence="13">ATP-dependent DNA helicase</fullName>
        <ecNumber evidence="13">5.6.2.4</ecNumber>
    </recommendedName>
</protein>
<proteinExistence type="inferred from homology"/>
<dbReference type="GO" id="GO:0005524">
    <property type="term" value="F:ATP binding"/>
    <property type="evidence" value="ECO:0007669"/>
    <property type="project" value="UniProtKB-KW"/>
</dbReference>
<dbReference type="OrthoDB" id="10261556at2759"/>
<dbReference type="InterPro" id="IPR001650">
    <property type="entry name" value="Helicase_C-like"/>
</dbReference>
<dbReference type="InterPro" id="IPR032284">
    <property type="entry name" value="RecQ_Zn-bd"/>
</dbReference>
<dbReference type="GO" id="GO:0000724">
    <property type="term" value="P:double-strand break repair via homologous recombination"/>
    <property type="evidence" value="ECO:0007669"/>
    <property type="project" value="TreeGrafter"/>
</dbReference>
<dbReference type="GO" id="GO:0003677">
    <property type="term" value="F:DNA binding"/>
    <property type="evidence" value="ECO:0007669"/>
    <property type="project" value="UniProtKB-KW"/>
</dbReference>
<dbReference type="Pfam" id="PF00271">
    <property type="entry name" value="Helicase_C"/>
    <property type="match status" value="1"/>
</dbReference>
<keyword evidence="4 13" id="KW-0547">Nucleotide-binding</keyword>
<reference evidence="17 18" key="2">
    <citation type="submission" date="2018-11" db="EMBL/GenBank/DDBJ databases">
        <authorList>
            <consortium name="Pathogen Informatics"/>
        </authorList>
    </citation>
    <scope>NUCLEOTIDE SEQUENCE [LARGE SCALE GENOMIC DNA]</scope>
</reference>
<dbReference type="FunFam" id="3.40.50.300:FF:000444">
    <property type="entry name" value="ATP-dependent DNA helicase"/>
    <property type="match status" value="1"/>
</dbReference>
<dbReference type="SUPFAM" id="SSF52540">
    <property type="entry name" value="P-loop containing nucleoside triphosphate hydrolases"/>
    <property type="match status" value="1"/>
</dbReference>
<evidence type="ECO:0000256" key="9">
    <source>
        <dbReference type="ARBA" id="ARBA00023235"/>
    </source>
</evidence>
<dbReference type="GO" id="GO:0046872">
    <property type="term" value="F:metal ion binding"/>
    <property type="evidence" value="ECO:0007669"/>
    <property type="project" value="UniProtKB-KW"/>
</dbReference>